<evidence type="ECO:0000256" key="9">
    <source>
        <dbReference type="RuleBase" id="RU000461"/>
    </source>
</evidence>
<dbReference type="InterPro" id="IPR050479">
    <property type="entry name" value="CYP11_CYP27_families"/>
</dbReference>
<accession>V3ZY39</accession>
<sequence>MITSRLMRTLVRSSVCRFQSTTGAGVAESDDVVDSPRPLSDMPGPGGIYRMPYLGLAFMLKPFTNISQQDFHLLLDQLHDKYGEIVRMKVGNGDWVCTADPHDIERIYKSEGKYPKRFGLLMIEHHFNKTKKEKTIAFLQGPKWAELRQHIQRKLVRPKSALYYIDGQASVSRDFVERLKTTKPEDVRDLLFSYSTESIGVVCFNKRMGFMDEEMDPEVADYFENNKQFFTLLNKGITGFPFYKYFETPMYKKVINTYEKTYSFGRKQVEESLEQTKKMKEEGTFDAEEPNFMMSLLAEERLTTDQISGIVLDLLIGGTDSTAKTLEVMLDVLARHPEEQEKLYKEVHQFLGDDGDPTAENLPKMKYLVACCKESMRMNYPVVSGSNRILTEDIILSGYHVPKNTLILLNNRRMVLDRKYASDPDRYIPERWLRDAEGNKNVNIPSVGMIPFSIGVRNCVGRRFAEQEIYLATAKIIQKFKVGLVNPEVKNTITYQTFATLQDPAMLTFTSRR</sequence>
<evidence type="ECO:0000256" key="5">
    <source>
        <dbReference type="ARBA" id="ARBA00023002"/>
    </source>
</evidence>
<dbReference type="EMBL" id="KB203219">
    <property type="protein sequence ID" value="ESO85871.1"/>
    <property type="molecule type" value="Genomic_DNA"/>
</dbReference>
<dbReference type="GO" id="GO:0005506">
    <property type="term" value="F:iron ion binding"/>
    <property type="evidence" value="ECO:0007669"/>
    <property type="project" value="InterPro"/>
</dbReference>
<protein>
    <submittedName>
        <fullName evidence="10">Uncharacterized protein</fullName>
    </submittedName>
</protein>
<dbReference type="CTD" id="20249927"/>
<dbReference type="GeneID" id="20249927"/>
<evidence type="ECO:0000256" key="6">
    <source>
        <dbReference type="ARBA" id="ARBA00023004"/>
    </source>
</evidence>
<comment type="similarity">
    <text evidence="2 9">Belongs to the cytochrome P450 family.</text>
</comment>
<dbReference type="STRING" id="225164.V3ZY39"/>
<keyword evidence="7 9" id="KW-0503">Monooxygenase</keyword>
<dbReference type="Gene3D" id="1.10.630.10">
    <property type="entry name" value="Cytochrome P450"/>
    <property type="match status" value="1"/>
</dbReference>
<proteinExistence type="inferred from homology"/>
<dbReference type="Proteomes" id="UP000030746">
    <property type="component" value="Unassembled WGS sequence"/>
</dbReference>
<gene>
    <name evidence="10" type="ORF">LOTGIDRAFT_235674</name>
</gene>
<dbReference type="GO" id="GO:0004497">
    <property type="term" value="F:monooxygenase activity"/>
    <property type="evidence" value="ECO:0007669"/>
    <property type="project" value="UniProtKB-KW"/>
</dbReference>
<keyword evidence="4 8" id="KW-0479">Metal-binding</keyword>
<dbReference type="CDD" id="cd11054">
    <property type="entry name" value="CYP24A1-like"/>
    <property type="match status" value="1"/>
</dbReference>
<dbReference type="InterPro" id="IPR017972">
    <property type="entry name" value="Cyt_P450_CS"/>
</dbReference>
<dbReference type="PROSITE" id="PS00086">
    <property type="entry name" value="CYTOCHROME_P450"/>
    <property type="match status" value="1"/>
</dbReference>
<dbReference type="KEGG" id="lgi:LOTGIDRAFT_235674"/>
<comment type="cofactor">
    <cofactor evidence="1 8">
        <name>heme</name>
        <dbReference type="ChEBI" id="CHEBI:30413"/>
    </cofactor>
</comment>
<dbReference type="InterPro" id="IPR002401">
    <property type="entry name" value="Cyt_P450_E_grp-I"/>
</dbReference>
<dbReference type="Pfam" id="PF00067">
    <property type="entry name" value="p450"/>
    <property type="match status" value="1"/>
</dbReference>
<evidence type="ECO:0000256" key="1">
    <source>
        <dbReference type="ARBA" id="ARBA00001971"/>
    </source>
</evidence>
<keyword evidence="11" id="KW-1185">Reference proteome</keyword>
<reference evidence="10 11" key="1">
    <citation type="journal article" date="2013" name="Nature">
        <title>Insights into bilaterian evolution from three spiralian genomes.</title>
        <authorList>
            <person name="Simakov O."/>
            <person name="Marletaz F."/>
            <person name="Cho S.J."/>
            <person name="Edsinger-Gonzales E."/>
            <person name="Havlak P."/>
            <person name="Hellsten U."/>
            <person name="Kuo D.H."/>
            <person name="Larsson T."/>
            <person name="Lv J."/>
            <person name="Arendt D."/>
            <person name="Savage R."/>
            <person name="Osoegawa K."/>
            <person name="de Jong P."/>
            <person name="Grimwood J."/>
            <person name="Chapman J.A."/>
            <person name="Shapiro H."/>
            <person name="Aerts A."/>
            <person name="Otillar R.P."/>
            <person name="Terry A.Y."/>
            <person name="Boore J.L."/>
            <person name="Grigoriev I.V."/>
            <person name="Lindberg D.R."/>
            <person name="Seaver E.C."/>
            <person name="Weisblat D.A."/>
            <person name="Putnam N.H."/>
            <person name="Rokhsar D.S."/>
        </authorList>
    </citation>
    <scope>NUCLEOTIDE SEQUENCE [LARGE SCALE GENOMIC DNA]</scope>
</reference>
<evidence type="ECO:0000313" key="10">
    <source>
        <dbReference type="EMBL" id="ESO85871.1"/>
    </source>
</evidence>
<evidence type="ECO:0000256" key="3">
    <source>
        <dbReference type="ARBA" id="ARBA00022617"/>
    </source>
</evidence>
<evidence type="ECO:0000256" key="4">
    <source>
        <dbReference type="ARBA" id="ARBA00022723"/>
    </source>
</evidence>
<dbReference type="OrthoDB" id="3945418at2759"/>
<dbReference type="AlphaFoldDB" id="V3ZY39"/>
<dbReference type="InterPro" id="IPR001128">
    <property type="entry name" value="Cyt_P450"/>
</dbReference>
<organism evidence="10 11">
    <name type="scientific">Lottia gigantea</name>
    <name type="common">Giant owl limpet</name>
    <dbReference type="NCBI Taxonomy" id="225164"/>
    <lineage>
        <taxon>Eukaryota</taxon>
        <taxon>Metazoa</taxon>
        <taxon>Spiralia</taxon>
        <taxon>Lophotrochozoa</taxon>
        <taxon>Mollusca</taxon>
        <taxon>Gastropoda</taxon>
        <taxon>Patellogastropoda</taxon>
        <taxon>Lottioidea</taxon>
        <taxon>Lottiidae</taxon>
        <taxon>Lottia</taxon>
    </lineage>
</organism>
<dbReference type="SUPFAM" id="SSF48264">
    <property type="entry name" value="Cytochrome P450"/>
    <property type="match status" value="1"/>
</dbReference>
<feature type="binding site" description="axial binding residue" evidence="8">
    <location>
        <position position="459"/>
    </location>
    <ligand>
        <name>heme</name>
        <dbReference type="ChEBI" id="CHEBI:30413"/>
    </ligand>
    <ligandPart>
        <name>Fe</name>
        <dbReference type="ChEBI" id="CHEBI:18248"/>
    </ligandPart>
</feature>
<name>V3ZY39_LOTGI</name>
<dbReference type="HOGENOM" id="CLU_001570_28_0_1"/>
<dbReference type="OMA" id="GDIMKFR"/>
<dbReference type="PRINTS" id="PR00385">
    <property type="entry name" value="P450"/>
</dbReference>
<dbReference type="PANTHER" id="PTHR24279:SF120">
    <property type="entry name" value="CYTOCHROME P450"/>
    <property type="match status" value="1"/>
</dbReference>
<evidence type="ECO:0000313" key="11">
    <source>
        <dbReference type="Proteomes" id="UP000030746"/>
    </source>
</evidence>
<keyword evidence="6 8" id="KW-0408">Iron</keyword>
<keyword evidence="3 8" id="KW-0349">Heme</keyword>
<dbReference type="GO" id="GO:0016705">
    <property type="term" value="F:oxidoreductase activity, acting on paired donors, with incorporation or reduction of molecular oxygen"/>
    <property type="evidence" value="ECO:0007669"/>
    <property type="project" value="InterPro"/>
</dbReference>
<dbReference type="GO" id="GO:0020037">
    <property type="term" value="F:heme binding"/>
    <property type="evidence" value="ECO:0007669"/>
    <property type="project" value="InterPro"/>
</dbReference>
<evidence type="ECO:0000256" key="8">
    <source>
        <dbReference type="PIRSR" id="PIRSR602401-1"/>
    </source>
</evidence>
<dbReference type="PANTHER" id="PTHR24279">
    <property type="entry name" value="CYTOCHROME P450"/>
    <property type="match status" value="1"/>
</dbReference>
<keyword evidence="5 9" id="KW-0560">Oxidoreductase</keyword>
<evidence type="ECO:0000256" key="7">
    <source>
        <dbReference type="ARBA" id="ARBA00023033"/>
    </source>
</evidence>
<evidence type="ECO:0000256" key="2">
    <source>
        <dbReference type="ARBA" id="ARBA00010617"/>
    </source>
</evidence>
<dbReference type="PRINTS" id="PR00463">
    <property type="entry name" value="EP450I"/>
</dbReference>
<dbReference type="InterPro" id="IPR036396">
    <property type="entry name" value="Cyt_P450_sf"/>
</dbReference>
<dbReference type="RefSeq" id="XP_009063376.1">
    <property type="nucleotide sequence ID" value="XM_009065128.1"/>
</dbReference>